<organism evidence="1 2">
    <name type="scientific">Lactovum miscens</name>
    <dbReference type="NCBI Taxonomy" id="190387"/>
    <lineage>
        <taxon>Bacteria</taxon>
        <taxon>Bacillati</taxon>
        <taxon>Bacillota</taxon>
        <taxon>Bacilli</taxon>
        <taxon>Lactobacillales</taxon>
        <taxon>Streptococcaceae</taxon>
        <taxon>Lactovum</taxon>
    </lineage>
</organism>
<dbReference type="EMBL" id="JACHHV010000005">
    <property type="protein sequence ID" value="MBB5887602.1"/>
    <property type="molecule type" value="Genomic_DNA"/>
</dbReference>
<keyword evidence="2" id="KW-1185">Reference proteome</keyword>
<dbReference type="RefSeq" id="WP_183538948.1">
    <property type="nucleotide sequence ID" value="NZ_DASWOY010000021.1"/>
</dbReference>
<proteinExistence type="predicted"/>
<dbReference type="AlphaFoldDB" id="A0A841C7N2"/>
<accession>A0A841C7N2</accession>
<evidence type="ECO:0000313" key="2">
    <source>
        <dbReference type="Proteomes" id="UP000562464"/>
    </source>
</evidence>
<name>A0A841C7N2_9LACT</name>
<gene>
    <name evidence="1" type="ORF">HNQ37_000474</name>
</gene>
<reference evidence="1 2" key="1">
    <citation type="submission" date="2020-08" db="EMBL/GenBank/DDBJ databases">
        <title>Genomic Encyclopedia of Type Strains, Phase IV (KMG-IV): sequencing the most valuable type-strain genomes for metagenomic binning, comparative biology and taxonomic classification.</title>
        <authorList>
            <person name="Goeker M."/>
        </authorList>
    </citation>
    <scope>NUCLEOTIDE SEQUENCE [LARGE SCALE GENOMIC DNA]</scope>
    <source>
        <strain evidence="1 2">DSM 14925</strain>
    </source>
</reference>
<sequence>MSKRDVQIAQLQSKLRKTEKLLQQERAKNLRWREVINKLIERFQLIIEKG</sequence>
<protein>
    <submittedName>
        <fullName evidence="1">Uncharacterized protein</fullName>
    </submittedName>
</protein>
<evidence type="ECO:0000313" key="1">
    <source>
        <dbReference type="EMBL" id="MBB5887602.1"/>
    </source>
</evidence>
<dbReference type="Proteomes" id="UP000562464">
    <property type="component" value="Unassembled WGS sequence"/>
</dbReference>
<comment type="caution">
    <text evidence="1">The sequence shown here is derived from an EMBL/GenBank/DDBJ whole genome shotgun (WGS) entry which is preliminary data.</text>
</comment>